<name>A0ABQ5F5Y7_9ASTR</name>
<dbReference type="Proteomes" id="UP001151760">
    <property type="component" value="Unassembled WGS sequence"/>
</dbReference>
<gene>
    <name evidence="2" type="ORF">Tco_0993176</name>
</gene>
<dbReference type="InterPro" id="IPR043502">
    <property type="entry name" value="DNA/RNA_pol_sf"/>
</dbReference>
<reference evidence="2" key="2">
    <citation type="submission" date="2022-01" db="EMBL/GenBank/DDBJ databases">
        <authorList>
            <person name="Yamashiro T."/>
            <person name="Shiraishi A."/>
            <person name="Satake H."/>
            <person name="Nakayama K."/>
        </authorList>
    </citation>
    <scope>NUCLEOTIDE SEQUENCE</scope>
</reference>
<organism evidence="2 3">
    <name type="scientific">Tanacetum coccineum</name>
    <dbReference type="NCBI Taxonomy" id="301880"/>
    <lineage>
        <taxon>Eukaryota</taxon>
        <taxon>Viridiplantae</taxon>
        <taxon>Streptophyta</taxon>
        <taxon>Embryophyta</taxon>
        <taxon>Tracheophyta</taxon>
        <taxon>Spermatophyta</taxon>
        <taxon>Magnoliopsida</taxon>
        <taxon>eudicotyledons</taxon>
        <taxon>Gunneridae</taxon>
        <taxon>Pentapetalae</taxon>
        <taxon>asterids</taxon>
        <taxon>campanulids</taxon>
        <taxon>Asterales</taxon>
        <taxon>Asteraceae</taxon>
        <taxon>Asteroideae</taxon>
        <taxon>Anthemideae</taxon>
        <taxon>Anthemidinae</taxon>
        <taxon>Tanacetum</taxon>
    </lineage>
</organism>
<dbReference type="PANTHER" id="PTHR15503">
    <property type="entry name" value="LDOC1 RELATED"/>
    <property type="match status" value="1"/>
</dbReference>
<dbReference type="PANTHER" id="PTHR15503:SF45">
    <property type="entry name" value="RNA-DIRECTED DNA POLYMERASE HOMOLOG"/>
    <property type="match status" value="1"/>
</dbReference>
<comment type="caution">
    <text evidence="2">The sequence shown here is derived from an EMBL/GenBank/DDBJ whole genome shotgun (WGS) entry which is preliminary data.</text>
</comment>
<dbReference type="SUPFAM" id="SSF56672">
    <property type="entry name" value="DNA/RNA polymerases"/>
    <property type="match status" value="2"/>
</dbReference>
<accession>A0ABQ5F5Y7</accession>
<keyword evidence="3" id="KW-1185">Reference proteome</keyword>
<protein>
    <recommendedName>
        <fullName evidence="4">Reverse transcriptase domain-containing protein</fullName>
    </recommendedName>
</protein>
<evidence type="ECO:0008006" key="4">
    <source>
        <dbReference type="Google" id="ProtNLM"/>
    </source>
</evidence>
<dbReference type="Gene3D" id="3.10.10.10">
    <property type="entry name" value="HIV Type 1 Reverse Transcriptase, subunit A, domain 1"/>
    <property type="match status" value="1"/>
</dbReference>
<sequence>MPHDSPLLIVHTLRSDEGRMQHNELIDFVTKLSDRVVALETDLMQTKKVYGAALTKLIKKVKRLEKKDKLNKSRRKLRLCTSDIRRSAAKTKDKAVRLQEEFDEEERQRIARVHEAARSFYEVEWEDIRARVEASEESNYIKHMGNYKLQQLKILSFDEIKDLFETTMRRANTFVPMEIEIRREVLELVTDSSQAAVTESTEDGGTKRATKEELGQQSSKKQKSDELSQEELQQLMIIVPKEGMNIEAQQTKYPIIDWEGKHVKESNRDVQGFMGFCGKEDGLLSKYHVVIVCDEKLVGIPFGNKTLTIQGDRGESRLNIISCIKFQKYIQKGCHVFLAHIKEKNSEERSEEKRLEDVFIVQDFPEVFLEDFPGLPPTRQVEFQIFLVPDAALVARSPYRPSSSPWGAPVLFVKKNDGSFRMDIDYLPARDQSAIRVSLAQGSRRRYSKGSIQNTIWSLQVPSNAIQFDQRTSDDILIYSQNKEEHKEQLMLILELLKKEEFQDIHVDPSKIESIKDWATPKTLLIPT</sequence>
<feature type="compositionally biased region" description="Basic and acidic residues" evidence="1">
    <location>
        <begin position="204"/>
        <end position="214"/>
    </location>
</feature>
<dbReference type="InterPro" id="IPR032567">
    <property type="entry name" value="RTL1-rel"/>
</dbReference>
<dbReference type="EMBL" id="BQNB010016989">
    <property type="protein sequence ID" value="GJT58122.1"/>
    <property type="molecule type" value="Genomic_DNA"/>
</dbReference>
<feature type="region of interest" description="Disordered" evidence="1">
    <location>
        <begin position="192"/>
        <end position="227"/>
    </location>
</feature>
<evidence type="ECO:0000313" key="2">
    <source>
        <dbReference type="EMBL" id="GJT58122.1"/>
    </source>
</evidence>
<evidence type="ECO:0000256" key="1">
    <source>
        <dbReference type="SAM" id="MobiDB-lite"/>
    </source>
</evidence>
<evidence type="ECO:0000313" key="3">
    <source>
        <dbReference type="Proteomes" id="UP001151760"/>
    </source>
</evidence>
<reference evidence="2" key="1">
    <citation type="journal article" date="2022" name="Int. J. Mol. Sci.">
        <title>Draft Genome of Tanacetum Coccineum: Genomic Comparison of Closely Related Tanacetum-Family Plants.</title>
        <authorList>
            <person name="Yamashiro T."/>
            <person name="Shiraishi A."/>
            <person name="Nakayama K."/>
            <person name="Satake H."/>
        </authorList>
    </citation>
    <scope>NUCLEOTIDE SEQUENCE</scope>
</reference>
<proteinExistence type="predicted"/>